<dbReference type="PANTHER" id="PTHR36154">
    <property type="entry name" value="DNA-BINDING TRANSCRIPTIONAL ACTIVATOR ALPA"/>
    <property type="match status" value="1"/>
</dbReference>
<organism evidence="1 2">
    <name type="scientific">Sphingobium subterraneum</name>
    <dbReference type="NCBI Taxonomy" id="627688"/>
    <lineage>
        <taxon>Bacteria</taxon>
        <taxon>Pseudomonadati</taxon>
        <taxon>Pseudomonadota</taxon>
        <taxon>Alphaproteobacteria</taxon>
        <taxon>Sphingomonadales</taxon>
        <taxon>Sphingomonadaceae</taxon>
        <taxon>Sphingobium</taxon>
    </lineage>
</organism>
<dbReference type="AlphaFoldDB" id="A0A841IVH3"/>
<dbReference type="PANTHER" id="PTHR36154:SF1">
    <property type="entry name" value="DNA-BINDING TRANSCRIPTIONAL ACTIVATOR ALPA"/>
    <property type="match status" value="1"/>
</dbReference>
<dbReference type="InterPro" id="IPR052931">
    <property type="entry name" value="Prophage_regulatory_activator"/>
</dbReference>
<accession>A0A841IVH3</accession>
<evidence type="ECO:0000313" key="2">
    <source>
        <dbReference type="Proteomes" id="UP000552700"/>
    </source>
</evidence>
<evidence type="ECO:0000313" key="1">
    <source>
        <dbReference type="EMBL" id="MBB6122919.1"/>
    </source>
</evidence>
<gene>
    <name evidence="1" type="ORF">FHS92_000626</name>
</gene>
<reference evidence="1 2" key="1">
    <citation type="submission" date="2020-08" db="EMBL/GenBank/DDBJ databases">
        <title>Genomic Encyclopedia of Type Strains, Phase IV (KMG-IV): sequencing the most valuable type-strain genomes for metagenomic binning, comparative biology and taxonomic classification.</title>
        <authorList>
            <person name="Goeker M."/>
        </authorList>
    </citation>
    <scope>NUCLEOTIDE SEQUENCE [LARGE SCALE GENOMIC DNA]</scope>
    <source>
        <strain evidence="1 2">DSM 102255</strain>
    </source>
</reference>
<dbReference type="EMBL" id="JACIJP010000001">
    <property type="protein sequence ID" value="MBB6122919.1"/>
    <property type="molecule type" value="Genomic_DNA"/>
</dbReference>
<protein>
    <submittedName>
        <fullName evidence="1">Prophage regulatory protein</fullName>
    </submittedName>
</protein>
<dbReference type="InterPro" id="IPR010260">
    <property type="entry name" value="AlpA"/>
</dbReference>
<dbReference type="RefSeq" id="WP_184077427.1">
    <property type="nucleotide sequence ID" value="NZ_JACIJP010000001.1"/>
</dbReference>
<keyword evidence="2" id="KW-1185">Reference proteome</keyword>
<name>A0A841IVH3_9SPHN</name>
<comment type="caution">
    <text evidence="1">The sequence shown here is derived from an EMBL/GenBank/DDBJ whole genome shotgun (WGS) entry which is preliminary data.</text>
</comment>
<sequence>MTADTGPSVPINKTDCFLRLPAVLNRVGLSRATLYRKIRDGSFPRQVAISANSVGWRETDISRWMTDPGAYQQ</sequence>
<dbReference type="Pfam" id="PF05930">
    <property type="entry name" value="Phage_AlpA"/>
    <property type="match status" value="1"/>
</dbReference>
<dbReference type="Gene3D" id="1.10.238.160">
    <property type="match status" value="1"/>
</dbReference>
<dbReference type="Proteomes" id="UP000552700">
    <property type="component" value="Unassembled WGS sequence"/>
</dbReference>
<proteinExistence type="predicted"/>